<evidence type="ECO:0000313" key="2">
    <source>
        <dbReference type="EMBL" id="PRQ31687.1"/>
    </source>
</evidence>
<keyword evidence="3" id="KW-1185">Reference proteome</keyword>
<reference evidence="2 3" key="1">
    <citation type="journal article" date="2018" name="Nat. Genet.">
        <title>The Rosa genome provides new insights in the design of modern roses.</title>
        <authorList>
            <person name="Bendahmane M."/>
        </authorList>
    </citation>
    <scope>NUCLEOTIDE SEQUENCE [LARGE SCALE GENOMIC DNA]</scope>
    <source>
        <strain evidence="3">cv. Old Blush</strain>
    </source>
</reference>
<comment type="caution">
    <text evidence="2">The sequence shown here is derived from an EMBL/GenBank/DDBJ whole genome shotgun (WGS) entry which is preliminary data.</text>
</comment>
<dbReference type="InterPro" id="IPR046796">
    <property type="entry name" value="Transposase_32_dom"/>
</dbReference>
<accession>A0A2P6QBX9</accession>
<proteinExistence type="predicted"/>
<name>A0A2P6QBX9_ROSCH</name>
<dbReference type="Proteomes" id="UP000238479">
    <property type="component" value="Chromosome 5"/>
</dbReference>
<feature type="domain" description="Putative plant transposon protein" evidence="1">
    <location>
        <begin position="71"/>
        <end position="250"/>
    </location>
</feature>
<sequence>MSPRIKASSKVSKKNTIARTVCRRSPSVTKRVRNQKVKLCYETSTLKRNIISERPFELEDVGEDFTNIINKRQWNSLIDYNDPPNATLVKEFYARLAEDTGTDQDKVYVRKKLVPFNPEVIRCTLNLPPCSLPDSYATFKKMIDRKKQHLPSDLRDSGTGHGEMPSSNYGCLTDLHRTLAQLSRSSIWPSSQVSWLSNRLTCLIWLITQDAVEIPLHEIIYDWICKAAKSKKSCLGFPCLITKIGHDAGVSFRVHDKFMKLPEPVDSVNKVKSDAHIKFSNSNRSSSSAPVASSGLHDDASLTSNPMLCDLQSSIIAVEKGIACLKNAVSHVTQDTIGDNITGLTTRMSALKAELISITNAFAHGS</sequence>
<dbReference type="EMBL" id="PDCK01000043">
    <property type="protein sequence ID" value="PRQ31687.1"/>
    <property type="molecule type" value="Genomic_DNA"/>
</dbReference>
<evidence type="ECO:0000313" key="3">
    <source>
        <dbReference type="Proteomes" id="UP000238479"/>
    </source>
</evidence>
<dbReference type="Gramene" id="PRQ31687">
    <property type="protein sequence ID" value="PRQ31687"/>
    <property type="gene ID" value="RchiOBHm_Chr5g0038241"/>
</dbReference>
<protein>
    <recommendedName>
        <fullName evidence="1">Putative plant transposon protein domain-containing protein</fullName>
    </recommendedName>
</protein>
<dbReference type="Pfam" id="PF20167">
    <property type="entry name" value="Transposase_32"/>
    <property type="match status" value="1"/>
</dbReference>
<dbReference type="AlphaFoldDB" id="A0A2P6QBX9"/>
<gene>
    <name evidence="2" type="ORF">RchiOBHm_Chr5g0038241</name>
</gene>
<evidence type="ECO:0000259" key="1">
    <source>
        <dbReference type="Pfam" id="PF20167"/>
    </source>
</evidence>
<organism evidence="2 3">
    <name type="scientific">Rosa chinensis</name>
    <name type="common">China rose</name>
    <dbReference type="NCBI Taxonomy" id="74649"/>
    <lineage>
        <taxon>Eukaryota</taxon>
        <taxon>Viridiplantae</taxon>
        <taxon>Streptophyta</taxon>
        <taxon>Embryophyta</taxon>
        <taxon>Tracheophyta</taxon>
        <taxon>Spermatophyta</taxon>
        <taxon>Magnoliopsida</taxon>
        <taxon>eudicotyledons</taxon>
        <taxon>Gunneridae</taxon>
        <taxon>Pentapetalae</taxon>
        <taxon>rosids</taxon>
        <taxon>fabids</taxon>
        <taxon>Rosales</taxon>
        <taxon>Rosaceae</taxon>
        <taxon>Rosoideae</taxon>
        <taxon>Rosoideae incertae sedis</taxon>
        <taxon>Rosa</taxon>
    </lineage>
</organism>